<dbReference type="Proteomes" id="UP001072034">
    <property type="component" value="Unassembled WGS sequence"/>
</dbReference>
<evidence type="ECO:0000256" key="1">
    <source>
        <dbReference type="SAM" id="Phobius"/>
    </source>
</evidence>
<comment type="caution">
    <text evidence="2">The sequence shown here is derived from an EMBL/GenBank/DDBJ whole genome shotgun (WGS) entry which is preliminary data.</text>
</comment>
<dbReference type="InterPro" id="IPR056926">
    <property type="entry name" value="FLQE3_permease"/>
</dbReference>
<name>A0ABT4I976_9ACTO</name>
<proteinExistence type="predicted"/>
<sequence>MTPALRRTAATLGLNLGRQARSGFWLVALIAGALVAALVRALPRPEGPGQWWPVVILGELAVTGFYFAAVHVLLEHDEGTLVARAVTPMRGGEYLAALVASLVLLALVESAVLVLIGRGTQMQWGPFLTGVACLAGLEVLYGVIAVAGYDSMSGFLLPSGVWTLVLIIPVAPLVGLQGWWLWLHPLQGAFTLVQIGFDQAPAWEAAPAVAASGAWACGGLLVARRRLTGMITRGGR</sequence>
<dbReference type="EMBL" id="JAPTMY010000014">
    <property type="protein sequence ID" value="MCZ0857914.1"/>
    <property type="molecule type" value="Genomic_DNA"/>
</dbReference>
<feature type="transmembrane region" description="Helical" evidence="1">
    <location>
        <begin position="51"/>
        <end position="74"/>
    </location>
</feature>
<feature type="transmembrane region" description="Helical" evidence="1">
    <location>
        <begin position="202"/>
        <end position="223"/>
    </location>
</feature>
<evidence type="ECO:0008006" key="4">
    <source>
        <dbReference type="Google" id="ProtNLM"/>
    </source>
</evidence>
<dbReference type="RefSeq" id="WP_268917411.1">
    <property type="nucleotide sequence ID" value="NZ_JAPTMY010000014.1"/>
</dbReference>
<gene>
    <name evidence="2" type="ORF">OHJ16_07635</name>
</gene>
<keyword evidence="1" id="KW-1133">Transmembrane helix</keyword>
<keyword evidence="3" id="KW-1185">Reference proteome</keyword>
<evidence type="ECO:0000313" key="2">
    <source>
        <dbReference type="EMBL" id="MCZ0857914.1"/>
    </source>
</evidence>
<dbReference type="Pfam" id="PF24686">
    <property type="entry name" value="FLQE3_permease"/>
    <property type="match status" value="1"/>
</dbReference>
<organism evidence="2 3">
    <name type="scientific">Actinomyces israelii</name>
    <dbReference type="NCBI Taxonomy" id="1659"/>
    <lineage>
        <taxon>Bacteria</taxon>
        <taxon>Bacillati</taxon>
        <taxon>Actinomycetota</taxon>
        <taxon>Actinomycetes</taxon>
        <taxon>Actinomycetales</taxon>
        <taxon>Actinomycetaceae</taxon>
        <taxon>Actinomyces</taxon>
    </lineage>
</organism>
<keyword evidence="1" id="KW-0472">Membrane</keyword>
<evidence type="ECO:0000313" key="3">
    <source>
        <dbReference type="Proteomes" id="UP001072034"/>
    </source>
</evidence>
<accession>A0ABT4I976</accession>
<feature type="transmembrane region" description="Helical" evidence="1">
    <location>
        <begin position="20"/>
        <end position="39"/>
    </location>
</feature>
<feature type="transmembrane region" description="Helical" evidence="1">
    <location>
        <begin position="94"/>
        <end position="116"/>
    </location>
</feature>
<protein>
    <recommendedName>
        <fullName evidence="4">ABC transporter permease</fullName>
    </recommendedName>
</protein>
<feature type="transmembrane region" description="Helical" evidence="1">
    <location>
        <begin position="161"/>
        <end position="182"/>
    </location>
</feature>
<reference evidence="2" key="1">
    <citation type="submission" date="2022-10" db="EMBL/GenBank/DDBJ databases">
        <title>Genome sequence of Actinomyces israelii ATCC 10048.</title>
        <authorList>
            <person name="Watt R.M."/>
            <person name="Tong W.M."/>
        </authorList>
    </citation>
    <scope>NUCLEOTIDE SEQUENCE</scope>
    <source>
        <strain evidence="2">ATCC 10048</strain>
    </source>
</reference>
<feature type="transmembrane region" description="Helical" evidence="1">
    <location>
        <begin position="128"/>
        <end position="149"/>
    </location>
</feature>
<keyword evidence="1" id="KW-0812">Transmembrane</keyword>